<dbReference type="EMBL" id="ML769551">
    <property type="protein sequence ID" value="KAE9394365.1"/>
    <property type="molecule type" value="Genomic_DNA"/>
</dbReference>
<protein>
    <submittedName>
        <fullName evidence="2">Uncharacterized protein</fullName>
    </submittedName>
</protein>
<feature type="region of interest" description="Disordered" evidence="1">
    <location>
        <begin position="1"/>
        <end position="44"/>
    </location>
</feature>
<reference evidence="2" key="1">
    <citation type="journal article" date="2019" name="Environ. Microbiol.">
        <title>Fungal ecological strategies reflected in gene transcription - a case study of two litter decomposers.</title>
        <authorList>
            <person name="Barbi F."/>
            <person name="Kohler A."/>
            <person name="Barry K."/>
            <person name="Baskaran P."/>
            <person name="Daum C."/>
            <person name="Fauchery L."/>
            <person name="Ihrmark K."/>
            <person name="Kuo A."/>
            <person name="LaButti K."/>
            <person name="Lipzen A."/>
            <person name="Morin E."/>
            <person name="Grigoriev I.V."/>
            <person name="Henrissat B."/>
            <person name="Lindahl B."/>
            <person name="Martin F."/>
        </authorList>
    </citation>
    <scope>NUCLEOTIDE SEQUENCE</scope>
    <source>
        <strain evidence="2">JB14</strain>
    </source>
</reference>
<proteinExistence type="predicted"/>
<sequence length="467" mass="52486">MTVRPIQYQPASQTDPNQTPTADIEDVAAPTSSRNGGWVRAKTQQRRARFTLPESKEEDEAVIYAAFPVKRRNTNWDRSVGSLNPAYGSVQGIEPLVPTHQLSETDLWKSLWIVLSEEEPVRARFLPHWNPKRLTKSSPCLYDFFIIERPLFALLLQTATSSTVVAPDQPPLPQSPEPQISEEGIRNRWCLRLALFSLHPGFTHLVHYQVLYFDICYPSKPQEPTSAVTIARIVALHRRLPHQQVEGMIANLLQVEFDCRSNPVEIYRNLPASSLFNVGLISSKSGDLASTVSETSPASGYSKPNLPTESSSTIEIRQWICHLIASRSRTIMDLAECCHVESKFNNSPTLNASRHPPPFVFHVALASPSSCPSSSPLSPYFKWRQRRHPRTRQYEHFKYPHKNTPGTQLHHDWPTRLLDMLEMQPAFTAMIDRIPSSAASAAANSNCFHLPLPLPLPFAASPTPANP</sequence>
<organism evidence="2 3">
    <name type="scientific">Gymnopus androsaceus JB14</name>
    <dbReference type="NCBI Taxonomy" id="1447944"/>
    <lineage>
        <taxon>Eukaryota</taxon>
        <taxon>Fungi</taxon>
        <taxon>Dikarya</taxon>
        <taxon>Basidiomycota</taxon>
        <taxon>Agaricomycotina</taxon>
        <taxon>Agaricomycetes</taxon>
        <taxon>Agaricomycetidae</taxon>
        <taxon>Agaricales</taxon>
        <taxon>Marasmiineae</taxon>
        <taxon>Omphalotaceae</taxon>
        <taxon>Gymnopus</taxon>
    </lineage>
</organism>
<evidence type="ECO:0000313" key="3">
    <source>
        <dbReference type="Proteomes" id="UP000799118"/>
    </source>
</evidence>
<dbReference type="Proteomes" id="UP000799118">
    <property type="component" value="Unassembled WGS sequence"/>
</dbReference>
<gene>
    <name evidence="2" type="ORF">BT96DRAFT_998568</name>
</gene>
<evidence type="ECO:0000256" key="1">
    <source>
        <dbReference type="SAM" id="MobiDB-lite"/>
    </source>
</evidence>
<name>A0A6A4HB72_9AGAR</name>
<keyword evidence="3" id="KW-1185">Reference proteome</keyword>
<accession>A0A6A4HB72</accession>
<dbReference type="AlphaFoldDB" id="A0A6A4HB72"/>
<feature type="compositionally biased region" description="Polar residues" evidence="1">
    <location>
        <begin position="9"/>
        <end position="21"/>
    </location>
</feature>
<evidence type="ECO:0000313" key="2">
    <source>
        <dbReference type="EMBL" id="KAE9394365.1"/>
    </source>
</evidence>